<dbReference type="Proteomes" id="UP000587396">
    <property type="component" value="Unassembled WGS sequence"/>
</dbReference>
<evidence type="ECO:0000256" key="4">
    <source>
        <dbReference type="ARBA" id="ARBA00022553"/>
    </source>
</evidence>
<keyword evidence="9" id="KW-0067">ATP-binding</keyword>
<keyword evidence="5" id="KW-0808">Transferase</keyword>
<evidence type="ECO:0000256" key="13">
    <source>
        <dbReference type="SAM" id="Phobius"/>
    </source>
</evidence>
<protein>
    <recommendedName>
        <fullName evidence="12">Sensor-like histidine kinase SenX3</fullName>
        <ecNumber evidence="3">2.7.13.3</ecNumber>
    </recommendedName>
</protein>
<dbReference type="Pfam" id="PF02518">
    <property type="entry name" value="HATPase_c"/>
    <property type="match status" value="1"/>
</dbReference>
<dbReference type="CDD" id="cd00075">
    <property type="entry name" value="HATPase"/>
    <property type="match status" value="1"/>
</dbReference>
<dbReference type="SUPFAM" id="SSF55874">
    <property type="entry name" value="ATPase domain of HSP90 chaperone/DNA topoisomerase II/histidine kinase"/>
    <property type="match status" value="1"/>
</dbReference>
<accession>A0A842JD30</accession>
<evidence type="ECO:0000313" key="16">
    <source>
        <dbReference type="EMBL" id="MBC2890162.1"/>
    </source>
</evidence>
<keyword evidence="17" id="KW-1185">Reference proteome</keyword>
<dbReference type="CDD" id="cd06225">
    <property type="entry name" value="HAMP"/>
    <property type="match status" value="1"/>
</dbReference>
<dbReference type="EC" id="2.7.13.3" evidence="3"/>
<reference evidence="16 17" key="1">
    <citation type="submission" date="2020-08" db="EMBL/GenBank/DDBJ databases">
        <authorList>
            <person name="Liu C."/>
            <person name="Sun Q."/>
        </authorList>
    </citation>
    <scope>NUCLEOTIDE SEQUENCE [LARGE SCALE GENOMIC DNA]</scope>
    <source>
        <strain evidence="16 17">N22</strain>
    </source>
</reference>
<dbReference type="InterPro" id="IPR036890">
    <property type="entry name" value="HATPase_C_sf"/>
</dbReference>
<dbReference type="Gene3D" id="1.10.287.130">
    <property type="match status" value="1"/>
</dbReference>
<evidence type="ECO:0000256" key="8">
    <source>
        <dbReference type="ARBA" id="ARBA00022777"/>
    </source>
</evidence>
<comment type="catalytic activity">
    <reaction evidence="1">
        <text>ATP + protein L-histidine = ADP + protein N-phospho-L-histidine.</text>
        <dbReference type="EC" id="2.7.13.3"/>
    </reaction>
</comment>
<keyword evidence="11" id="KW-0902">Two-component regulatory system</keyword>
<comment type="caution">
    <text evidence="16">The sequence shown here is derived from an EMBL/GenBank/DDBJ whole genome shotgun (WGS) entry which is preliminary data.</text>
</comment>
<feature type="domain" description="Histidine kinase" evidence="14">
    <location>
        <begin position="142"/>
        <end position="356"/>
    </location>
</feature>
<keyword evidence="8 16" id="KW-0418">Kinase</keyword>
<dbReference type="PANTHER" id="PTHR42878:SF7">
    <property type="entry name" value="SENSOR HISTIDINE KINASE GLRK"/>
    <property type="match status" value="1"/>
</dbReference>
<dbReference type="Gene3D" id="6.10.340.10">
    <property type="match status" value="1"/>
</dbReference>
<sequence length="360" mass="39594">MAGRRRWLSARSLNMAFLFAANLFLIVVVVLFVVTAVAWMSVRAGLLKSDFWTNPLLLTVLAFVVSAIIAAIVLVMANNVVLRPLRSMVDALKELASGNFDVAMERKDGVSVDEVDDFVDAFNATARELKSVEVLRHDFVDDFSHEFKTPISSINGFANLLLEEDVADDERREYAGIIAAESKRLASMAGDVLALRQAESLERLPHERQVDAGEQVRRAVVLVGEKWTDKQLDLACEIEDACCTGSPALLERVWANLLDNACKFSPAGGRVWVTLRKSEVRRIEFRVENGGPAIGPAALDRIFERFYQDDPSHAVQGCGLGLPLVKRVVELHGGTVFATSTPQGRTAFVVVLADRTDKPA</sequence>
<proteinExistence type="predicted"/>
<dbReference type="SUPFAM" id="SSF47384">
    <property type="entry name" value="Homodimeric domain of signal transducing histidine kinase"/>
    <property type="match status" value="1"/>
</dbReference>
<evidence type="ECO:0000256" key="5">
    <source>
        <dbReference type="ARBA" id="ARBA00022679"/>
    </source>
</evidence>
<dbReference type="InterPro" id="IPR004358">
    <property type="entry name" value="Sig_transdc_His_kin-like_C"/>
</dbReference>
<dbReference type="GO" id="GO:0005524">
    <property type="term" value="F:ATP binding"/>
    <property type="evidence" value="ECO:0007669"/>
    <property type="project" value="UniProtKB-KW"/>
</dbReference>
<evidence type="ECO:0000259" key="14">
    <source>
        <dbReference type="PROSITE" id="PS50109"/>
    </source>
</evidence>
<dbReference type="InterPro" id="IPR003661">
    <property type="entry name" value="HisK_dim/P_dom"/>
</dbReference>
<dbReference type="GO" id="GO:0007234">
    <property type="term" value="P:osmosensory signaling via phosphorelay pathway"/>
    <property type="evidence" value="ECO:0007669"/>
    <property type="project" value="TreeGrafter"/>
</dbReference>
<dbReference type="InterPro" id="IPR005467">
    <property type="entry name" value="His_kinase_dom"/>
</dbReference>
<dbReference type="PROSITE" id="PS50109">
    <property type="entry name" value="HIS_KIN"/>
    <property type="match status" value="1"/>
</dbReference>
<dbReference type="InterPro" id="IPR036097">
    <property type="entry name" value="HisK_dim/P_sf"/>
</dbReference>
<evidence type="ECO:0000256" key="12">
    <source>
        <dbReference type="ARBA" id="ARBA00039401"/>
    </source>
</evidence>
<dbReference type="SMART" id="SM00388">
    <property type="entry name" value="HisKA"/>
    <property type="match status" value="1"/>
</dbReference>
<dbReference type="Pfam" id="PF00672">
    <property type="entry name" value="HAMP"/>
    <property type="match status" value="1"/>
</dbReference>
<dbReference type="GO" id="GO:0005886">
    <property type="term" value="C:plasma membrane"/>
    <property type="evidence" value="ECO:0007669"/>
    <property type="project" value="UniProtKB-SubCell"/>
</dbReference>
<dbReference type="PANTHER" id="PTHR42878">
    <property type="entry name" value="TWO-COMPONENT HISTIDINE KINASE"/>
    <property type="match status" value="1"/>
</dbReference>
<gene>
    <name evidence="16" type="ORF">H7313_12540</name>
</gene>
<feature type="transmembrane region" description="Helical" evidence="13">
    <location>
        <begin position="60"/>
        <end position="82"/>
    </location>
</feature>
<dbReference type="GO" id="GO:0000156">
    <property type="term" value="F:phosphorelay response regulator activity"/>
    <property type="evidence" value="ECO:0007669"/>
    <property type="project" value="TreeGrafter"/>
</dbReference>
<keyword evidence="10 13" id="KW-1133">Transmembrane helix</keyword>
<dbReference type="GO" id="GO:0000155">
    <property type="term" value="F:phosphorelay sensor kinase activity"/>
    <property type="evidence" value="ECO:0007669"/>
    <property type="project" value="InterPro"/>
</dbReference>
<evidence type="ECO:0000256" key="11">
    <source>
        <dbReference type="ARBA" id="ARBA00023012"/>
    </source>
</evidence>
<comment type="subcellular location">
    <subcellularLocation>
        <location evidence="2">Cell membrane</location>
    </subcellularLocation>
</comment>
<keyword evidence="6 13" id="KW-0812">Transmembrane</keyword>
<dbReference type="SUPFAM" id="SSF158472">
    <property type="entry name" value="HAMP domain-like"/>
    <property type="match status" value="1"/>
</dbReference>
<name>A0A842JD30_9ACTN</name>
<evidence type="ECO:0000256" key="1">
    <source>
        <dbReference type="ARBA" id="ARBA00000085"/>
    </source>
</evidence>
<dbReference type="EMBL" id="JACMSE010000010">
    <property type="protein sequence ID" value="MBC2890162.1"/>
    <property type="molecule type" value="Genomic_DNA"/>
</dbReference>
<dbReference type="Gene3D" id="3.30.565.10">
    <property type="entry name" value="Histidine kinase-like ATPase, C-terminal domain"/>
    <property type="match status" value="1"/>
</dbReference>
<evidence type="ECO:0000256" key="6">
    <source>
        <dbReference type="ARBA" id="ARBA00022692"/>
    </source>
</evidence>
<dbReference type="Pfam" id="PF00512">
    <property type="entry name" value="HisKA"/>
    <property type="match status" value="1"/>
</dbReference>
<dbReference type="InterPro" id="IPR050351">
    <property type="entry name" value="BphY/WalK/GraS-like"/>
</dbReference>
<dbReference type="SMART" id="SM00304">
    <property type="entry name" value="HAMP"/>
    <property type="match status" value="1"/>
</dbReference>
<keyword evidence="7" id="KW-0547">Nucleotide-binding</keyword>
<evidence type="ECO:0000259" key="15">
    <source>
        <dbReference type="PROSITE" id="PS50885"/>
    </source>
</evidence>
<dbReference type="PRINTS" id="PR00344">
    <property type="entry name" value="BCTRLSENSOR"/>
</dbReference>
<dbReference type="InterPro" id="IPR003594">
    <property type="entry name" value="HATPase_dom"/>
</dbReference>
<organism evidence="16 17">
    <name type="scientific">Gordonibacter massiliensis</name>
    <name type="common">ex Traore et al. 2017</name>
    <dbReference type="NCBI Taxonomy" id="1841863"/>
    <lineage>
        <taxon>Bacteria</taxon>
        <taxon>Bacillati</taxon>
        <taxon>Actinomycetota</taxon>
        <taxon>Coriobacteriia</taxon>
        <taxon>Eggerthellales</taxon>
        <taxon>Eggerthellaceae</taxon>
        <taxon>Gordonibacter</taxon>
    </lineage>
</organism>
<evidence type="ECO:0000256" key="3">
    <source>
        <dbReference type="ARBA" id="ARBA00012438"/>
    </source>
</evidence>
<evidence type="ECO:0000256" key="7">
    <source>
        <dbReference type="ARBA" id="ARBA00022741"/>
    </source>
</evidence>
<keyword evidence="13" id="KW-0472">Membrane</keyword>
<dbReference type="CDD" id="cd00082">
    <property type="entry name" value="HisKA"/>
    <property type="match status" value="1"/>
</dbReference>
<feature type="transmembrane region" description="Helical" evidence="13">
    <location>
        <begin position="12"/>
        <end position="40"/>
    </location>
</feature>
<feature type="domain" description="HAMP" evidence="15">
    <location>
        <begin position="79"/>
        <end position="134"/>
    </location>
</feature>
<dbReference type="InterPro" id="IPR003660">
    <property type="entry name" value="HAMP_dom"/>
</dbReference>
<evidence type="ECO:0000256" key="9">
    <source>
        <dbReference type="ARBA" id="ARBA00022840"/>
    </source>
</evidence>
<evidence type="ECO:0000256" key="10">
    <source>
        <dbReference type="ARBA" id="ARBA00022989"/>
    </source>
</evidence>
<dbReference type="SMART" id="SM00387">
    <property type="entry name" value="HATPase_c"/>
    <property type="match status" value="1"/>
</dbReference>
<dbReference type="RefSeq" id="WP_185905898.1">
    <property type="nucleotide sequence ID" value="NZ_JACMSE010000010.1"/>
</dbReference>
<keyword evidence="4" id="KW-0597">Phosphoprotein</keyword>
<evidence type="ECO:0000313" key="17">
    <source>
        <dbReference type="Proteomes" id="UP000587396"/>
    </source>
</evidence>
<dbReference type="PROSITE" id="PS50885">
    <property type="entry name" value="HAMP"/>
    <property type="match status" value="1"/>
</dbReference>
<evidence type="ECO:0000256" key="2">
    <source>
        <dbReference type="ARBA" id="ARBA00004236"/>
    </source>
</evidence>
<dbReference type="AlphaFoldDB" id="A0A842JD30"/>
<dbReference type="GO" id="GO:0030295">
    <property type="term" value="F:protein kinase activator activity"/>
    <property type="evidence" value="ECO:0007669"/>
    <property type="project" value="TreeGrafter"/>
</dbReference>